<dbReference type="EMBL" id="CAJVPP010017469">
    <property type="protein sequence ID" value="CAG8732631.1"/>
    <property type="molecule type" value="Genomic_DNA"/>
</dbReference>
<feature type="non-terminal residue" evidence="1">
    <location>
        <position position="56"/>
    </location>
</feature>
<sequence>EWHSWTRLSWNYEFEWKRNSSCKPLGLSELLIMRLGNGSCRPLGLPELLVMWFGMD</sequence>
<evidence type="ECO:0000313" key="2">
    <source>
        <dbReference type="Proteomes" id="UP000789375"/>
    </source>
</evidence>
<accession>A0A9N9IG00</accession>
<feature type="non-terminal residue" evidence="1">
    <location>
        <position position="1"/>
    </location>
</feature>
<dbReference type="AlphaFoldDB" id="A0A9N9IG00"/>
<comment type="caution">
    <text evidence="1">The sequence shown here is derived from an EMBL/GenBank/DDBJ whole genome shotgun (WGS) entry which is preliminary data.</text>
</comment>
<dbReference type="Proteomes" id="UP000789375">
    <property type="component" value="Unassembled WGS sequence"/>
</dbReference>
<reference evidence="1" key="1">
    <citation type="submission" date="2021-06" db="EMBL/GenBank/DDBJ databases">
        <authorList>
            <person name="Kallberg Y."/>
            <person name="Tangrot J."/>
            <person name="Rosling A."/>
        </authorList>
    </citation>
    <scope>NUCLEOTIDE SEQUENCE</scope>
    <source>
        <strain evidence="1">87-6 pot B 2015</strain>
    </source>
</reference>
<organism evidence="1 2">
    <name type="scientific">Funneliformis mosseae</name>
    <name type="common">Endomycorrhizal fungus</name>
    <name type="synonym">Glomus mosseae</name>
    <dbReference type="NCBI Taxonomy" id="27381"/>
    <lineage>
        <taxon>Eukaryota</taxon>
        <taxon>Fungi</taxon>
        <taxon>Fungi incertae sedis</taxon>
        <taxon>Mucoromycota</taxon>
        <taxon>Glomeromycotina</taxon>
        <taxon>Glomeromycetes</taxon>
        <taxon>Glomerales</taxon>
        <taxon>Glomeraceae</taxon>
        <taxon>Funneliformis</taxon>
    </lineage>
</organism>
<name>A0A9N9IG00_FUNMO</name>
<evidence type="ECO:0000313" key="1">
    <source>
        <dbReference type="EMBL" id="CAG8732631.1"/>
    </source>
</evidence>
<gene>
    <name evidence="1" type="ORF">FMOSSE_LOCUS15718</name>
</gene>
<keyword evidence="2" id="KW-1185">Reference proteome</keyword>
<proteinExistence type="predicted"/>
<protein>
    <submittedName>
        <fullName evidence="1">2516_t:CDS:1</fullName>
    </submittedName>
</protein>